<gene>
    <name evidence="2" type="ORF">JDV75_10620</name>
</gene>
<sequence>MATKAPIHVDPTKVAQSEVDAVVDLLNNLPLDSELRGFLQSVIDANHRGAVVTAFAQDSEFSPNQAAKVLGMSRPHLLKFIRNGVLKCRRVGTHQRISYEDLMDFKMRREQASKDVAKALATDLCPSRQISLTDEDMAELDNL</sequence>
<evidence type="ECO:0000313" key="3">
    <source>
        <dbReference type="Proteomes" id="UP000645966"/>
    </source>
</evidence>
<evidence type="ECO:0000259" key="1">
    <source>
        <dbReference type="Pfam" id="PF12728"/>
    </source>
</evidence>
<dbReference type="EMBL" id="JAEIOS010000015">
    <property type="protein sequence ID" value="MBI8990204.1"/>
    <property type="molecule type" value="Genomic_DNA"/>
</dbReference>
<protein>
    <submittedName>
        <fullName evidence="2">Helix-turn-helix domain-containing protein</fullName>
    </submittedName>
</protein>
<dbReference type="RefSeq" id="WP_198739221.1">
    <property type="nucleotide sequence ID" value="NZ_JAEIOS010000015.1"/>
</dbReference>
<feature type="domain" description="Helix-turn-helix" evidence="1">
    <location>
        <begin position="61"/>
        <end position="109"/>
    </location>
</feature>
<dbReference type="GO" id="GO:0003677">
    <property type="term" value="F:DNA binding"/>
    <property type="evidence" value="ECO:0007669"/>
    <property type="project" value="InterPro"/>
</dbReference>
<dbReference type="Proteomes" id="UP000645966">
    <property type="component" value="Unassembled WGS sequence"/>
</dbReference>
<keyword evidence="3" id="KW-1185">Reference proteome</keyword>
<proteinExistence type="predicted"/>
<comment type="caution">
    <text evidence="2">The sequence shown here is derived from an EMBL/GenBank/DDBJ whole genome shotgun (WGS) entry which is preliminary data.</text>
</comment>
<dbReference type="InterPro" id="IPR041657">
    <property type="entry name" value="HTH_17"/>
</dbReference>
<accession>A0A934I8G5</accession>
<organism evidence="2 3">
    <name type="scientific">Corynebacterium meridianum</name>
    <dbReference type="NCBI Taxonomy" id="2765363"/>
    <lineage>
        <taxon>Bacteria</taxon>
        <taxon>Bacillati</taxon>
        <taxon>Actinomycetota</taxon>
        <taxon>Actinomycetes</taxon>
        <taxon>Mycobacteriales</taxon>
        <taxon>Corynebacteriaceae</taxon>
        <taxon>Corynebacterium</taxon>
    </lineage>
</organism>
<dbReference type="Pfam" id="PF12728">
    <property type="entry name" value="HTH_17"/>
    <property type="match status" value="1"/>
</dbReference>
<reference evidence="2" key="1">
    <citation type="submission" date="2020-12" db="EMBL/GenBank/DDBJ databases">
        <title>Genome public.</title>
        <authorList>
            <person name="Sun Q."/>
        </authorList>
    </citation>
    <scope>NUCLEOTIDE SEQUENCE</scope>
    <source>
        <strain evidence="2">CCM 8863</strain>
    </source>
</reference>
<evidence type="ECO:0000313" key="2">
    <source>
        <dbReference type="EMBL" id="MBI8990204.1"/>
    </source>
</evidence>
<name>A0A934I8G5_9CORY</name>
<dbReference type="InterPro" id="IPR010093">
    <property type="entry name" value="SinI_DNA-bd"/>
</dbReference>
<dbReference type="NCBIfam" id="TIGR01764">
    <property type="entry name" value="excise"/>
    <property type="match status" value="1"/>
</dbReference>
<dbReference type="AlphaFoldDB" id="A0A934I8G5"/>